<evidence type="ECO:0000256" key="4">
    <source>
        <dbReference type="ARBA" id="ARBA00023172"/>
    </source>
</evidence>
<sequence length="410" mass="46014">MLTDKQVKAAVPRDKSYRLTDGDGLSLRVLPGGSRLWQYRYRLEGREKIHSIGPYPEVSLAQAQQEREAARELVRQGRDPVIEKRLRRVAVAKANAITFELLAREWHAQQKPKWTERHAGDVLDSLEAYVFPVLGALPLHEITPPMVLMVLRDIEKRPAVETAHRVRQRMSAVFLHAMASGLCQQNPAAVVKGALKPITKGKQPAITDLPSVRLILQRAEEIPAYPATLLALRFLALTSVRPGEVTGAAWSEMRNLRGAQPAWHIPAPRMKGKKDHVVPLSHQAVEVLDAIRPLTGHYPLIFPNARYANRPMSANALGYLLNRAGYHSRHVPHGWRAAFSSIMNERFPADRAIIDLMLAHVPKDKVEAAYNRAQHMPRRRELAQAWADLLMEDLPPAATLIGHVKRINVA</sequence>
<evidence type="ECO:0000256" key="3">
    <source>
        <dbReference type="ARBA" id="ARBA00023125"/>
    </source>
</evidence>
<dbReference type="InterPro" id="IPR025166">
    <property type="entry name" value="Integrase_DNA_bind_dom"/>
</dbReference>
<feature type="domain" description="Tyr recombinase" evidence="6">
    <location>
        <begin position="202"/>
        <end position="387"/>
    </location>
</feature>
<dbReference type="InterPro" id="IPR013762">
    <property type="entry name" value="Integrase-like_cat_sf"/>
</dbReference>
<dbReference type="CDD" id="cd00801">
    <property type="entry name" value="INT_P4_C"/>
    <property type="match status" value="1"/>
</dbReference>
<feature type="domain" description="Core-binding (CB)" evidence="7">
    <location>
        <begin position="97"/>
        <end position="178"/>
    </location>
</feature>
<evidence type="ECO:0000256" key="5">
    <source>
        <dbReference type="PROSITE-ProRule" id="PRU01248"/>
    </source>
</evidence>
<dbReference type="InterPro" id="IPR044068">
    <property type="entry name" value="CB"/>
</dbReference>
<dbReference type="PROSITE" id="PS51900">
    <property type="entry name" value="CB"/>
    <property type="match status" value="1"/>
</dbReference>
<dbReference type="EMBL" id="CP025189">
    <property type="protein sequence ID" value="AWV21736.1"/>
    <property type="molecule type" value="Genomic_DNA"/>
</dbReference>
<name>A0A4Y1MUT7_9PROT</name>
<dbReference type="GO" id="GO:0003677">
    <property type="term" value="F:DNA binding"/>
    <property type="evidence" value="ECO:0007669"/>
    <property type="project" value="UniProtKB-UniRule"/>
</dbReference>
<protein>
    <submittedName>
        <fullName evidence="8">DNA integration/recombination/inversion protein</fullName>
    </submittedName>
</protein>
<gene>
    <name evidence="8" type="ORF">RADP37_03222</name>
</gene>
<dbReference type="InterPro" id="IPR050808">
    <property type="entry name" value="Phage_Integrase"/>
</dbReference>
<dbReference type="PANTHER" id="PTHR30629:SF2">
    <property type="entry name" value="PROPHAGE INTEGRASE INTS-RELATED"/>
    <property type="match status" value="1"/>
</dbReference>
<comment type="similarity">
    <text evidence="1">Belongs to the 'phage' integrase family.</text>
</comment>
<dbReference type="Gene3D" id="3.30.160.390">
    <property type="entry name" value="Integrase, DNA-binding domain"/>
    <property type="match status" value="1"/>
</dbReference>
<evidence type="ECO:0000256" key="1">
    <source>
        <dbReference type="ARBA" id="ARBA00008857"/>
    </source>
</evidence>
<dbReference type="Pfam" id="PF13356">
    <property type="entry name" value="Arm-DNA-bind_3"/>
    <property type="match status" value="1"/>
</dbReference>
<proteinExistence type="inferred from homology"/>
<dbReference type="Gene3D" id="1.10.150.130">
    <property type="match status" value="1"/>
</dbReference>
<accession>A0A4Y1MUT7</accession>
<keyword evidence="3 5" id="KW-0238">DNA-binding</keyword>
<dbReference type="PROSITE" id="PS51898">
    <property type="entry name" value="TYR_RECOMBINASE"/>
    <property type="match status" value="1"/>
</dbReference>
<evidence type="ECO:0000259" key="7">
    <source>
        <dbReference type="PROSITE" id="PS51900"/>
    </source>
</evidence>
<dbReference type="GO" id="GO:0015074">
    <property type="term" value="P:DNA integration"/>
    <property type="evidence" value="ECO:0007669"/>
    <property type="project" value="UniProtKB-KW"/>
</dbReference>
<organism evidence="8">
    <name type="scientific">Roseomonas mucosa</name>
    <dbReference type="NCBI Taxonomy" id="207340"/>
    <lineage>
        <taxon>Bacteria</taxon>
        <taxon>Pseudomonadati</taxon>
        <taxon>Pseudomonadota</taxon>
        <taxon>Alphaproteobacteria</taxon>
        <taxon>Acetobacterales</taxon>
        <taxon>Roseomonadaceae</taxon>
        <taxon>Roseomonas</taxon>
    </lineage>
</organism>
<dbReference type="Pfam" id="PF22022">
    <property type="entry name" value="Phage_int_M"/>
    <property type="match status" value="1"/>
</dbReference>
<keyword evidence="2" id="KW-0229">DNA integration</keyword>
<dbReference type="InterPro" id="IPR010998">
    <property type="entry name" value="Integrase_recombinase_N"/>
</dbReference>
<dbReference type="InterPro" id="IPR002104">
    <property type="entry name" value="Integrase_catalytic"/>
</dbReference>
<reference evidence="8" key="1">
    <citation type="submission" date="2017-12" db="EMBL/GenBank/DDBJ databases">
        <authorList>
            <person name="Martens C."/>
            <person name="Dahlstrom E."/>
            <person name="Barbian K."/>
            <person name="Sykora L."/>
            <person name="Ricklefs S."/>
            <person name="Bruno D."/>
            <person name="Anzick I."/>
            <person name="Myles I."/>
            <person name="Datta S.K."/>
        </authorList>
    </citation>
    <scope>NUCLEOTIDE SEQUENCE</scope>
    <source>
        <strain evidence="8">AD2</strain>
    </source>
</reference>
<keyword evidence="4" id="KW-0233">DNA recombination</keyword>
<dbReference type="InterPro" id="IPR038488">
    <property type="entry name" value="Integrase_DNA-bd_sf"/>
</dbReference>
<evidence type="ECO:0000259" key="6">
    <source>
        <dbReference type="PROSITE" id="PS51898"/>
    </source>
</evidence>
<dbReference type="SUPFAM" id="SSF56349">
    <property type="entry name" value="DNA breaking-rejoining enzymes"/>
    <property type="match status" value="1"/>
</dbReference>
<dbReference type="InterPro" id="IPR011010">
    <property type="entry name" value="DNA_brk_join_enz"/>
</dbReference>
<dbReference type="Gene3D" id="1.10.443.10">
    <property type="entry name" value="Intergrase catalytic core"/>
    <property type="match status" value="1"/>
</dbReference>
<dbReference type="AlphaFoldDB" id="A0A4Y1MUT7"/>
<dbReference type="InterPro" id="IPR053876">
    <property type="entry name" value="Phage_int_M"/>
</dbReference>
<dbReference type="GO" id="GO:0006310">
    <property type="term" value="P:DNA recombination"/>
    <property type="evidence" value="ECO:0007669"/>
    <property type="project" value="UniProtKB-KW"/>
</dbReference>
<dbReference type="PANTHER" id="PTHR30629">
    <property type="entry name" value="PROPHAGE INTEGRASE"/>
    <property type="match status" value="1"/>
</dbReference>
<dbReference type="Pfam" id="PF00589">
    <property type="entry name" value="Phage_integrase"/>
    <property type="match status" value="1"/>
</dbReference>
<dbReference type="RefSeq" id="WP_397540757.1">
    <property type="nucleotide sequence ID" value="NZ_CP025189.1"/>
</dbReference>
<evidence type="ECO:0000313" key="8">
    <source>
        <dbReference type="EMBL" id="AWV21736.1"/>
    </source>
</evidence>
<evidence type="ECO:0000256" key="2">
    <source>
        <dbReference type="ARBA" id="ARBA00022908"/>
    </source>
</evidence>